<dbReference type="InterPro" id="IPR052055">
    <property type="entry name" value="Hepadnavirus_pol/RT"/>
</dbReference>
<protein>
    <recommendedName>
        <fullName evidence="3">Reverse transcriptase domain-containing protein</fullName>
    </recommendedName>
</protein>
<evidence type="ECO:0000313" key="1">
    <source>
        <dbReference type="EMBL" id="CAC5423389.1"/>
    </source>
</evidence>
<evidence type="ECO:0008006" key="3">
    <source>
        <dbReference type="Google" id="ProtNLM"/>
    </source>
</evidence>
<keyword evidence="2" id="KW-1185">Reference proteome</keyword>
<organism evidence="1 2">
    <name type="scientific">Mytilus coruscus</name>
    <name type="common">Sea mussel</name>
    <dbReference type="NCBI Taxonomy" id="42192"/>
    <lineage>
        <taxon>Eukaryota</taxon>
        <taxon>Metazoa</taxon>
        <taxon>Spiralia</taxon>
        <taxon>Lophotrochozoa</taxon>
        <taxon>Mollusca</taxon>
        <taxon>Bivalvia</taxon>
        <taxon>Autobranchia</taxon>
        <taxon>Pteriomorphia</taxon>
        <taxon>Mytilida</taxon>
        <taxon>Mytiloidea</taxon>
        <taxon>Mytilidae</taxon>
        <taxon>Mytilinae</taxon>
        <taxon>Mytilus</taxon>
    </lineage>
</organism>
<dbReference type="AlphaFoldDB" id="A0A6J8ERZ5"/>
<evidence type="ECO:0000313" key="2">
    <source>
        <dbReference type="Proteomes" id="UP000507470"/>
    </source>
</evidence>
<accession>A0A6J8ERZ5</accession>
<dbReference type="Proteomes" id="UP000507470">
    <property type="component" value="Unassembled WGS sequence"/>
</dbReference>
<dbReference type="InterPro" id="IPR043502">
    <property type="entry name" value="DNA/RNA_pol_sf"/>
</dbReference>
<name>A0A6J8ERZ5_MYTCO</name>
<dbReference type="PANTHER" id="PTHR33050:SF7">
    <property type="entry name" value="RIBONUCLEASE H"/>
    <property type="match status" value="1"/>
</dbReference>
<dbReference type="EMBL" id="CACVKT020009786">
    <property type="protein sequence ID" value="CAC5423389.1"/>
    <property type="molecule type" value="Genomic_DNA"/>
</dbReference>
<proteinExistence type="predicted"/>
<reference evidence="1 2" key="1">
    <citation type="submission" date="2020-06" db="EMBL/GenBank/DDBJ databases">
        <authorList>
            <person name="Li R."/>
            <person name="Bekaert M."/>
        </authorList>
    </citation>
    <scope>NUCLEOTIDE SEQUENCE [LARGE SCALE GENOMIC DNA]</scope>
    <source>
        <strain evidence="2">wild</strain>
    </source>
</reference>
<dbReference type="OrthoDB" id="6148031at2759"/>
<sequence>MGPLYATVEMSDSIREHSKENPTVDNVDIAHMCQLVEKTVCCVGQASLAVDRHRRVNTLLKMTEDYKKAKELLDKNEDVISQSGNCLFGEGFKKVLKKSSKTWEEASKIAFSIKKGRKRERWFQEKETRGYHHMNYNYDHESSYGSNGTTHRHANPRRERVQGYKLEFYTLPLQRQPPQYPMFNREQKDSLNQEIQKLLEKGAIQPVHQEQTQFLSYDILLMADSKEKLKEARDCTIFLLINLGFVINWEKSKPNPSQQVEFLGFQIDSQEMLFTLPQEKVVKIKQECHQVLNLQWVTVRQLAKITGKLVSTMQAIIPANLQCRYLQLLQIKSLVEGKSSETKIQLSKGPKKNWDDG</sequence>
<gene>
    <name evidence="1" type="ORF">MCOR_55395</name>
</gene>
<dbReference type="PANTHER" id="PTHR33050">
    <property type="entry name" value="REVERSE TRANSCRIPTASE DOMAIN-CONTAINING PROTEIN"/>
    <property type="match status" value="1"/>
</dbReference>
<dbReference type="SUPFAM" id="SSF56672">
    <property type="entry name" value="DNA/RNA polymerases"/>
    <property type="match status" value="1"/>
</dbReference>